<keyword evidence="1" id="KW-0479">Metal-binding</keyword>
<gene>
    <name evidence="6" type="ORF">COCNU_14G004440</name>
</gene>
<dbReference type="SUPFAM" id="SSF57850">
    <property type="entry name" value="RING/U-box"/>
    <property type="match status" value="1"/>
</dbReference>
<evidence type="ECO:0000259" key="5">
    <source>
        <dbReference type="PROSITE" id="PS50089"/>
    </source>
</evidence>
<dbReference type="PANTHER" id="PTHR15710">
    <property type="entry name" value="E3 UBIQUITIN-PROTEIN LIGASE PRAJA"/>
    <property type="match status" value="1"/>
</dbReference>
<dbReference type="InterPro" id="IPR013083">
    <property type="entry name" value="Znf_RING/FYVE/PHD"/>
</dbReference>
<keyword evidence="3" id="KW-0862">Zinc</keyword>
<dbReference type="OrthoDB" id="21204at2759"/>
<proteinExistence type="predicted"/>
<dbReference type="CDD" id="cd16454">
    <property type="entry name" value="RING-H2_PA-TM-RING"/>
    <property type="match status" value="1"/>
</dbReference>
<keyword evidence="2 4" id="KW-0863">Zinc-finger</keyword>
<accession>A0A8K0NBM6</accession>
<dbReference type="AlphaFoldDB" id="A0A8K0NBM6"/>
<dbReference type="GO" id="GO:0008270">
    <property type="term" value="F:zinc ion binding"/>
    <property type="evidence" value="ECO:0007669"/>
    <property type="project" value="UniProtKB-KW"/>
</dbReference>
<dbReference type="GO" id="GO:0016567">
    <property type="term" value="P:protein ubiquitination"/>
    <property type="evidence" value="ECO:0007669"/>
    <property type="project" value="TreeGrafter"/>
</dbReference>
<dbReference type="Pfam" id="PF13639">
    <property type="entry name" value="zf-RING_2"/>
    <property type="match status" value="1"/>
</dbReference>
<reference evidence="6" key="2">
    <citation type="submission" date="2019-07" db="EMBL/GenBank/DDBJ databases">
        <authorList>
            <person name="Yang Y."/>
            <person name="Bocs S."/>
            <person name="Baudouin L."/>
        </authorList>
    </citation>
    <scope>NUCLEOTIDE SEQUENCE</scope>
    <source>
        <tissue evidence="6">Spear leaf of Hainan Tall coconut</tissue>
    </source>
</reference>
<sequence>MAIVYYFGPTTAYFSASFKGINLIPSARPLAPVHLHLHVYEFRDGGERLACPLEFTDFSMNLGQLVDPQDLNSMIREILSHTSYNDIDTRRFWEEKIADYATNAGLIAFNFGVQELELTIDIRIRNMAPLELDVEQEIVELVRSISDQEIGAGGFGGVPAPEASINELEVVKYNGVGGEFEESGCLICLEDFEFEMEVTRMPCKHIFHGSCLTRWLENSHLCPLCR</sequence>
<evidence type="ECO:0000313" key="6">
    <source>
        <dbReference type="EMBL" id="KAG1367976.1"/>
    </source>
</evidence>
<evidence type="ECO:0000313" key="7">
    <source>
        <dbReference type="Proteomes" id="UP000797356"/>
    </source>
</evidence>
<dbReference type="PROSITE" id="PS50089">
    <property type="entry name" value="ZF_RING_2"/>
    <property type="match status" value="1"/>
</dbReference>
<evidence type="ECO:0000256" key="1">
    <source>
        <dbReference type="ARBA" id="ARBA00022723"/>
    </source>
</evidence>
<dbReference type="InterPro" id="IPR001841">
    <property type="entry name" value="Znf_RING"/>
</dbReference>
<name>A0A8K0NBM6_COCNU</name>
<dbReference type="EMBL" id="CM017885">
    <property type="protein sequence ID" value="KAG1367976.1"/>
    <property type="molecule type" value="Genomic_DNA"/>
</dbReference>
<dbReference type="GO" id="GO:0061630">
    <property type="term" value="F:ubiquitin protein ligase activity"/>
    <property type="evidence" value="ECO:0007669"/>
    <property type="project" value="TreeGrafter"/>
</dbReference>
<reference evidence="6" key="1">
    <citation type="journal article" date="2017" name="Gigascience">
        <title>The genome draft of coconut (Cocos nucifera).</title>
        <authorList>
            <person name="Xiao Y."/>
            <person name="Xu P."/>
            <person name="Fan H."/>
            <person name="Baudouin L."/>
            <person name="Xia W."/>
            <person name="Bocs S."/>
            <person name="Xu J."/>
            <person name="Li Q."/>
            <person name="Guo A."/>
            <person name="Zhou L."/>
            <person name="Li J."/>
            <person name="Wu Y."/>
            <person name="Ma Z."/>
            <person name="Armero A."/>
            <person name="Issali A.E."/>
            <person name="Liu N."/>
            <person name="Peng M."/>
            <person name="Yang Y."/>
        </authorList>
    </citation>
    <scope>NUCLEOTIDE SEQUENCE</scope>
    <source>
        <tissue evidence="6">Spear leaf of Hainan Tall coconut</tissue>
    </source>
</reference>
<evidence type="ECO:0000256" key="4">
    <source>
        <dbReference type="PROSITE-ProRule" id="PRU00175"/>
    </source>
</evidence>
<dbReference type="Proteomes" id="UP000797356">
    <property type="component" value="Chromosome 14"/>
</dbReference>
<dbReference type="Gene3D" id="3.30.40.10">
    <property type="entry name" value="Zinc/RING finger domain, C3HC4 (zinc finger)"/>
    <property type="match status" value="1"/>
</dbReference>
<comment type="caution">
    <text evidence="6">The sequence shown here is derived from an EMBL/GenBank/DDBJ whole genome shotgun (WGS) entry which is preliminary data.</text>
</comment>
<organism evidence="6 7">
    <name type="scientific">Cocos nucifera</name>
    <name type="common">Coconut palm</name>
    <dbReference type="NCBI Taxonomy" id="13894"/>
    <lineage>
        <taxon>Eukaryota</taxon>
        <taxon>Viridiplantae</taxon>
        <taxon>Streptophyta</taxon>
        <taxon>Embryophyta</taxon>
        <taxon>Tracheophyta</taxon>
        <taxon>Spermatophyta</taxon>
        <taxon>Magnoliopsida</taxon>
        <taxon>Liliopsida</taxon>
        <taxon>Arecaceae</taxon>
        <taxon>Arecoideae</taxon>
        <taxon>Cocoseae</taxon>
        <taxon>Attaleinae</taxon>
        <taxon>Cocos</taxon>
    </lineage>
</organism>
<feature type="domain" description="RING-type" evidence="5">
    <location>
        <begin position="185"/>
        <end position="226"/>
    </location>
</feature>
<dbReference type="SMART" id="SM00184">
    <property type="entry name" value="RING"/>
    <property type="match status" value="1"/>
</dbReference>
<keyword evidence="7" id="KW-1185">Reference proteome</keyword>
<dbReference type="GO" id="GO:0005737">
    <property type="term" value="C:cytoplasm"/>
    <property type="evidence" value="ECO:0007669"/>
    <property type="project" value="TreeGrafter"/>
</dbReference>
<protein>
    <submittedName>
        <fullName evidence="6">E3 ubiquitin-protein ligase Praja-2-like</fullName>
    </submittedName>
</protein>
<evidence type="ECO:0000256" key="2">
    <source>
        <dbReference type="ARBA" id="ARBA00022771"/>
    </source>
</evidence>
<evidence type="ECO:0000256" key="3">
    <source>
        <dbReference type="ARBA" id="ARBA00022833"/>
    </source>
</evidence>
<dbReference type="PANTHER" id="PTHR15710:SF196">
    <property type="entry name" value="F6A14.12 PROTEIN-RELATED"/>
    <property type="match status" value="1"/>
</dbReference>